<evidence type="ECO:0000313" key="1">
    <source>
        <dbReference type="EMBL" id="KAH7903525.1"/>
    </source>
</evidence>
<keyword evidence="2" id="KW-1185">Reference proteome</keyword>
<dbReference type="EMBL" id="MU268914">
    <property type="protein sequence ID" value="KAH7903525.1"/>
    <property type="molecule type" value="Genomic_DNA"/>
</dbReference>
<gene>
    <name evidence="1" type="ORF">BJ138DRAFT_1074033</name>
</gene>
<feature type="non-terminal residue" evidence="1">
    <location>
        <position position="252"/>
    </location>
</feature>
<protein>
    <submittedName>
        <fullName evidence="1">Uncharacterized protein</fullName>
    </submittedName>
</protein>
<accession>A0ACB7ZR24</accession>
<evidence type="ECO:0000313" key="2">
    <source>
        <dbReference type="Proteomes" id="UP000790377"/>
    </source>
</evidence>
<sequence length="252" mass="27166">MWSSLPVELQLLIAGLLHTTDAHALAQTSRTSHAVAVGRLFCSVRISGDALARFPLIYATHIRHLTLFLDHPTRNAAQLLRACTQLHSLEVRTTAPLDHTTLVPAFASLTALHTLHLGISPCATEEDACLSERQVVALTRVLPSLAHLSLDHVLPSRTDVPFHVPHAIGDDDLPDQPLSTLLHLPSLKTLDLHDTWLTPAAHAHPRAKVLDRLVLAGCMHDQDPAAPASWLATGAISHIHRLVLGAPLAAPA</sequence>
<organism evidence="1 2">
    <name type="scientific">Hygrophoropsis aurantiaca</name>
    <dbReference type="NCBI Taxonomy" id="72124"/>
    <lineage>
        <taxon>Eukaryota</taxon>
        <taxon>Fungi</taxon>
        <taxon>Dikarya</taxon>
        <taxon>Basidiomycota</taxon>
        <taxon>Agaricomycotina</taxon>
        <taxon>Agaricomycetes</taxon>
        <taxon>Agaricomycetidae</taxon>
        <taxon>Boletales</taxon>
        <taxon>Coniophorineae</taxon>
        <taxon>Hygrophoropsidaceae</taxon>
        <taxon>Hygrophoropsis</taxon>
    </lineage>
</organism>
<name>A0ACB7ZR24_9AGAM</name>
<dbReference type="Proteomes" id="UP000790377">
    <property type="component" value="Unassembled WGS sequence"/>
</dbReference>
<feature type="non-terminal residue" evidence="1">
    <location>
        <position position="1"/>
    </location>
</feature>
<proteinExistence type="predicted"/>
<comment type="caution">
    <text evidence="1">The sequence shown here is derived from an EMBL/GenBank/DDBJ whole genome shotgun (WGS) entry which is preliminary data.</text>
</comment>
<reference evidence="1" key="1">
    <citation type="journal article" date="2021" name="New Phytol.">
        <title>Evolutionary innovations through gain and loss of genes in the ectomycorrhizal Boletales.</title>
        <authorList>
            <person name="Wu G."/>
            <person name="Miyauchi S."/>
            <person name="Morin E."/>
            <person name="Kuo A."/>
            <person name="Drula E."/>
            <person name="Varga T."/>
            <person name="Kohler A."/>
            <person name="Feng B."/>
            <person name="Cao Y."/>
            <person name="Lipzen A."/>
            <person name="Daum C."/>
            <person name="Hundley H."/>
            <person name="Pangilinan J."/>
            <person name="Johnson J."/>
            <person name="Barry K."/>
            <person name="LaButti K."/>
            <person name="Ng V."/>
            <person name="Ahrendt S."/>
            <person name="Min B."/>
            <person name="Choi I.G."/>
            <person name="Park H."/>
            <person name="Plett J.M."/>
            <person name="Magnuson J."/>
            <person name="Spatafora J.W."/>
            <person name="Nagy L.G."/>
            <person name="Henrissat B."/>
            <person name="Grigoriev I.V."/>
            <person name="Yang Z.L."/>
            <person name="Xu J."/>
            <person name="Martin F.M."/>
        </authorList>
    </citation>
    <scope>NUCLEOTIDE SEQUENCE</scope>
    <source>
        <strain evidence="1">ATCC 28755</strain>
    </source>
</reference>